<dbReference type="Gene3D" id="3.10.350.10">
    <property type="entry name" value="LysM domain"/>
    <property type="match status" value="2"/>
</dbReference>
<comment type="caution">
    <text evidence="4">The sequence shown here is derived from an EMBL/GenBank/DDBJ whole genome shotgun (WGS) entry which is preliminary data.</text>
</comment>
<reference evidence="4 5" key="1">
    <citation type="submission" date="2020-01" db="EMBL/GenBank/DDBJ databases">
        <authorList>
            <person name="Gupta K D."/>
        </authorList>
    </citation>
    <scope>NUCLEOTIDE SEQUENCE [LARGE SCALE GENOMIC DNA]</scope>
</reference>
<gene>
    <name evidence="4" type="ORF">AAE3_LOCUS11992</name>
</gene>
<dbReference type="SMART" id="SM00257">
    <property type="entry name" value="LysM"/>
    <property type="match status" value="2"/>
</dbReference>
<keyword evidence="5" id="KW-1185">Reference proteome</keyword>
<dbReference type="OrthoDB" id="5985073at2759"/>
<dbReference type="Pfam" id="PF01476">
    <property type="entry name" value="LysM"/>
    <property type="match status" value="2"/>
</dbReference>
<name>A0A8S0X7E3_CYCAE</name>
<sequence>MDFLILKPGRCRFPHVEGDLIPWTIQRREIPLPLTQRPTTMFSVSLLVAGLASAVFVNSQTIPANCTRTYTVQSGDFCDKISATQNVSTYQLATVNSGIINTECSNLFVGEVLCLGLDGQDCTQVAVVTAGSDCNTIATAAGICFADLLQNNPNIDAQCTNIYGGEVLCVAPVTN</sequence>
<feature type="domain" description="LysM" evidence="3">
    <location>
        <begin position="68"/>
        <end position="115"/>
    </location>
</feature>
<dbReference type="PROSITE" id="PS51782">
    <property type="entry name" value="LYSM"/>
    <property type="match status" value="2"/>
</dbReference>
<dbReference type="PANTHER" id="PTHR34997">
    <property type="entry name" value="AM15"/>
    <property type="match status" value="1"/>
</dbReference>
<dbReference type="InterPro" id="IPR052210">
    <property type="entry name" value="LysM1-like"/>
</dbReference>
<dbReference type="EMBL" id="CACVBS010000079">
    <property type="protein sequence ID" value="CAA7269642.1"/>
    <property type="molecule type" value="Genomic_DNA"/>
</dbReference>
<evidence type="ECO:0000313" key="4">
    <source>
        <dbReference type="EMBL" id="CAA7269642.1"/>
    </source>
</evidence>
<evidence type="ECO:0000313" key="5">
    <source>
        <dbReference type="Proteomes" id="UP000467700"/>
    </source>
</evidence>
<keyword evidence="1" id="KW-0147">Chitin-binding</keyword>
<dbReference type="PANTHER" id="PTHR34997:SF1">
    <property type="entry name" value="PEPTIDOGLYCAN-BINDING LYSIN DOMAIN"/>
    <property type="match status" value="1"/>
</dbReference>
<evidence type="ECO:0000256" key="2">
    <source>
        <dbReference type="ARBA" id="ARBA00023026"/>
    </source>
</evidence>
<dbReference type="InterPro" id="IPR036779">
    <property type="entry name" value="LysM_dom_sf"/>
</dbReference>
<proteinExistence type="predicted"/>
<accession>A0A8S0X7E3</accession>
<dbReference type="CDD" id="cd00118">
    <property type="entry name" value="LysM"/>
    <property type="match status" value="1"/>
</dbReference>
<dbReference type="AlphaFoldDB" id="A0A8S0X7E3"/>
<keyword evidence="2" id="KW-0843">Virulence</keyword>
<protein>
    <recommendedName>
        <fullName evidence="3">LysM domain-containing protein</fullName>
    </recommendedName>
</protein>
<evidence type="ECO:0000256" key="1">
    <source>
        <dbReference type="ARBA" id="ARBA00022669"/>
    </source>
</evidence>
<organism evidence="4 5">
    <name type="scientific">Cyclocybe aegerita</name>
    <name type="common">Black poplar mushroom</name>
    <name type="synonym">Agrocybe aegerita</name>
    <dbReference type="NCBI Taxonomy" id="1973307"/>
    <lineage>
        <taxon>Eukaryota</taxon>
        <taxon>Fungi</taxon>
        <taxon>Dikarya</taxon>
        <taxon>Basidiomycota</taxon>
        <taxon>Agaricomycotina</taxon>
        <taxon>Agaricomycetes</taxon>
        <taxon>Agaricomycetidae</taxon>
        <taxon>Agaricales</taxon>
        <taxon>Agaricineae</taxon>
        <taxon>Bolbitiaceae</taxon>
        <taxon>Cyclocybe</taxon>
    </lineage>
</organism>
<dbReference type="GO" id="GO:0008061">
    <property type="term" value="F:chitin binding"/>
    <property type="evidence" value="ECO:0007669"/>
    <property type="project" value="UniProtKB-KW"/>
</dbReference>
<evidence type="ECO:0000259" key="3">
    <source>
        <dbReference type="PROSITE" id="PS51782"/>
    </source>
</evidence>
<feature type="domain" description="LysM" evidence="3">
    <location>
        <begin position="124"/>
        <end position="170"/>
    </location>
</feature>
<dbReference type="InterPro" id="IPR018392">
    <property type="entry name" value="LysM"/>
</dbReference>
<dbReference type="SUPFAM" id="SSF54106">
    <property type="entry name" value="LysM domain"/>
    <property type="match status" value="1"/>
</dbReference>
<dbReference type="Proteomes" id="UP000467700">
    <property type="component" value="Unassembled WGS sequence"/>
</dbReference>